<dbReference type="GO" id="GO:0017057">
    <property type="term" value="F:6-phosphogluconolactonase activity"/>
    <property type="evidence" value="ECO:0007669"/>
    <property type="project" value="TreeGrafter"/>
</dbReference>
<evidence type="ECO:0008006" key="5">
    <source>
        <dbReference type="Google" id="ProtNLM"/>
    </source>
</evidence>
<dbReference type="InterPro" id="IPR019405">
    <property type="entry name" value="Lactonase_7-beta_prop"/>
</dbReference>
<keyword evidence="2" id="KW-0732">Signal</keyword>
<proteinExistence type="inferred from homology"/>
<reference evidence="3" key="1">
    <citation type="submission" date="2023-04" db="EMBL/GenBank/DDBJ databases">
        <title>Black Yeasts Isolated from many extreme environments.</title>
        <authorList>
            <person name="Coleine C."/>
            <person name="Stajich J.E."/>
            <person name="Selbmann L."/>
        </authorList>
    </citation>
    <scope>NUCLEOTIDE SEQUENCE</scope>
    <source>
        <strain evidence="3">CCFEE 5312</strain>
    </source>
</reference>
<dbReference type="Pfam" id="PF10282">
    <property type="entry name" value="Lactonase"/>
    <property type="match status" value="2"/>
</dbReference>
<dbReference type="InterPro" id="IPR015943">
    <property type="entry name" value="WD40/YVTN_repeat-like_dom_sf"/>
</dbReference>
<sequence>MKHSFFLRAALLPFMPNSIANPFRPPPGHTSSCHPRSGEAGAVFALTNAADDNQVVAFSRDDAGKLTQTGIYSTGGQGQGVDFDTQGGLQLSDDNRFLYAVSPADDKVSVFAVQGSCLTRIQDIYGGDQPLSITLNNGLAYVLDGSVATTGIRGFRVQSNGQLEPIGNSTIPLSTLIGVPGTVLFNPDGKNLIVTNKVGSTIDFFEVDGDGKAQGPVTTTASSGNRPFGAFFRGDGVLFVVESGLPILTNAAVSTYDVGSTGALSAITKSEKNQQTDGCWIVVPSSGKFAYTANFASGTISSYSAATDGTVALIDGIAANQGNGSEPVDLALSRDSKFMYNLLRGFGAISGHQIQDDGSLKSVGVFGQGQGLPPDNGASGLAAY</sequence>
<dbReference type="SUPFAM" id="SSF51004">
    <property type="entry name" value="C-terminal (heme d1) domain of cytochrome cd1-nitrite reductase"/>
    <property type="match status" value="1"/>
</dbReference>
<dbReference type="PANTHER" id="PTHR30344">
    <property type="entry name" value="6-PHOSPHOGLUCONOLACTONASE-RELATED"/>
    <property type="match status" value="1"/>
</dbReference>
<dbReference type="InterPro" id="IPR050282">
    <property type="entry name" value="Cycloisomerase_2"/>
</dbReference>
<dbReference type="InterPro" id="IPR011048">
    <property type="entry name" value="Haem_d1_sf"/>
</dbReference>
<dbReference type="Proteomes" id="UP001271007">
    <property type="component" value="Unassembled WGS sequence"/>
</dbReference>
<evidence type="ECO:0000313" key="3">
    <source>
        <dbReference type="EMBL" id="KAK3045716.1"/>
    </source>
</evidence>
<feature type="signal peptide" evidence="2">
    <location>
        <begin position="1"/>
        <end position="20"/>
    </location>
</feature>
<keyword evidence="4" id="KW-1185">Reference proteome</keyword>
<dbReference type="AlphaFoldDB" id="A0AAJ0G3M6"/>
<evidence type="ECO:0000256" key="2">
    <source>
        <dbReference type="SAM" id="SignalP"/>
    </source>
</evidence>
<protein>
    <recommendedName>
        <fullName evidence="5">3-carboxymuconate cyclase</fullName>
    </recommendedName>
</protein>
<dbReference type="EMBL" id="JAWDJX010000164">
    <property type="protein sequence ID" value="KAK3045716.1"/>
    <property type="molecule type" value="Genomic_DNA"/>
</dbReference>
<comment type="caution">
    <text evidence="3">The sequence shown here is derived from an EMBL/GenBank/DDBJ whole genome shotgun (WGS) entry which is preliminary data.</text>
</comment>
<feature type="chain" id="PRO_5042540062" description="3-carboxymuconate cyclase" evidence="2">
    <location>
        <begin position="21"/>
        <end position="384"/>
    </location>
</feature>
<gene>
    <name evidence="3" type="ORF">LTR09_012739</name>
</gene>
<dbReference type="Gene3D" id="2.130.10.10">
    <property type="entry name" value="YVTN repeat-like/Quinoprotein amine dehydrogenase"/>
    <property type="match status" value="2"/>
</dbReference>
<evidence type="ECO:0000256" key="1">
    <source>
        <dbReference type="ARBA" id="ARBA00005564"/>
    </source>
</evidence>
<accession>A0AAJ0G3M6</accession>
<comment type="similarity">
    <text evidence="1">Belongs to the cycloisomerase 2 family.</text>
</comment>
<dbReference type="PANTHER" id="PTHR30344:SF1">
    <property type="entry name" value="6-PHOSPHOGLUCONOLACTONASE"/>
    <property type="match status" value="1"/>
</dbReference>
<organism evidence="3 4">
    <name type="scientific">Extremus antarcticus</name>
    <dbReference type="NCBI Taxonomy" id="702011"/>
    <lineage>
        <taxon>Eukaryota</taxon>
        <taxon>Fungi</taxon>
        <taxon>Dikarya</taxon>
        <taxon>Ascomycota</taxon>
        <taxon>Pezizomycotina</taxon>
        <taxon>Dothideomycetes</taxon>
        <taxon>Dothideomycetidae</taxon>
        <taxon>Mycosphaerellales</taxon>
        <taxon>Extremaceae</taxon>
        <taxon>Extremus</taxon>
    </lineage>
</organism>
<name>A0AAJ0G3M6_9PEZI</name>
<evidence type="ECO:0000313" key="4">
    <source>
        <dbReference type="Proteomes" id="UP001271007"/>
    </source>
</evidence>